<name>A0ABD2AF97_VESSQ</name>
<proteinExistence type="predicted"/>
<dbReference type="AlphaFoldDB" id="A0ABD2AF97"/>
<gene>
    <name evidence="1" type="ORF">V1478_010754</name>
</gene>
<organism evidence="1 2">
    <name type="scientific">Vespula squamosa</name>
    <name type="common">Southern yellow jacket</name>
    <name type="synonym">Wasp</name>
    <dbReference type="NCBI Taxonomy" id="30214"/>
    <lineage>
        <taxon>Eukaryota</taxon>
        <taxon>Metazoa</taxon>
        <taxon>Ecdysozoa</taxon>
        <taxon>Arthropoda</taxon>
        <taxon>Hexapoda</taxon>
        <taxon>Insecta</taxon>
        <taxon>Pterygota</taxon>
        <taxon>Neoptera</taxon>
        <taxon>Endopterygota</taxon>
        <taxon>Hymenoptera</taxon>
        <taxon>Apocrita</taxon>
        <taxon>Aculeata</taxon>
        <taxon>Vespoidea</taxon>
        <taxon>Vespidae</taxon>
        <taxon>Vespinae</taxon>
        <taxon>Vespula</taxon>
    </lineage>
</organism>
<keyword evidence="2" id="KW-1185">Reference proteome</keyword>
<reference evidence="1 2" key="1">
    <citation type="journal article" date="2024" name="Ann. Entomol. Soc. Am.">
        <title>Genomic analyses of the southern and eastern yellowjacket wasps (Hymenoptera: Vespidae) reveal evolutionary signatures of social life.</title>
        <authorList>
            <person name="Catto M.A."/>
            <person name="Caine P.B."/>
            <person name="Orr S.E."/>
            <person name="Hunt B.G."/>
            <person name="Goodisman M.A.D."/>
        </authorList>
    </citation>
    <scope>NUCLEOTIDE SEQUENCE [LARGE SCALE GENOMIC DNA]</scope>
    <source>
        <strain evidence="1">233</strain>
        <tissue evidence="1">Head and thorax</tissue>
    </source>
</reference>
<protein>
    <submittedName>
        <fullName evidence="1">Uncharacterized protein</fullName>
    </submittedName>
</protein>
<evidence type="ECO:0000313" key="1">
    <source>
        <dbReference type="EMBL" id="KAL2719292.1"/>
    </source>
</evidence>
<dbReference type="Proteomes" id="UP001607302">
    <property type="component" value="Unassembled WGS sequence"/>
</dbReference>
<dbReference type="EMBL" id="JAUDFV010000149">
    <property type="protein sequence ID" value="KAL2719292.1"/>
    <property type="molecule type" value="Genomic_DNA"/>
</dbReference>
<accession>A0ABD2AF97</accession>
<evidence type="ECO:0000313" key="2">
    <source>
        <dbReference type="Proteomes" id="UP001607302"/>
    </source>
</evidence>
<sequence>METSGVVPLYNHKGTEVSVPSSIVLWLSARSLLMSTSPRNKLLTYYNLVRIIWYNSCSTRFKRESLCWLKYN</sequence>
<comment type="caution">
    <text evidence="1">The sequence shown here is derived from an EMBL/GenBank/DDBJ whole genome shotgun (WGS) entry which is preliminary data.</text>
</comment>